<protein>
    <recommendedName>
        <fullName evidence="4">DUF4386 domain-containing protein</fullName>
    </recommendedName>
</protein>
<accession>A0A1E5PA41</accession>
<reference evidence="2 3" key="1">
    <citation type="submission" date="2016-08" db="EMBL/GenBank/DDBJ databases">
        <title>Complete genome sequence of Streptomyces agglomeratus strain 6-3-2, a novel anti-MRSA actinomycete isolated from Wuli of Tebit, China.</title>
        <authorList>
            <person name="Chen X."/>
        </authorList>
    </citation>
    <scope>NUCLEOTIDE SEQUENCE [LARGE SCALE GENOMIC DNA]</scope>
    <source>
        <strain evidence="2 3">6-3-2</strain>
    </source>
</reference>
<evidence type="ECO:0000256" key="1">
    <source>
        <dbReference type="SAM" id="Phobius"/>
    </source>
</evidence>
<keyword evidence="1" id="KW-1133">Transmembrane helix</keyword>
<feature type="transmembrane region" description="Helical" evidence="1">
    <location>
        <begin position="149"/>
        <end position="179"/>
    </location>
</feature>
<organism evidence="2 3">
    <name type="scientific">Streptomyces agglomeratus</name>
    <dbReference type="NCBI Taxonomy" id="285458"/>
    <lineage>
        <taxon>Bacteria</taxon>
        <taxon>Bacillati</taxon>
        <taxon>Actinomycetota</taxon>
        <taxon>Actinomycetes</taxon>
        <taxon>Kitasatosporales</taxon>
        <taxon>Streptomycetaceae</taxon>
        <taxon>Streptomyces</taxon>
    </lineage>
</organism>
<comment type="caution">
    <text evidence="2">The sequence shown here is derived from an EMBL/GenBank/DDBJ whole genome shotgun (WGS) entry which is preliminary data.</text>
</comment>
<sequence length="250" mass="26183">MLHGTREAAIMASQSAQTPYASHPEPAPHRDLWPGIAGLVAGVLLIVGHILWLNTPDTDGRGALGEVVSFYRKDSNQALAETSALLLLAAGLLFMFFLVALSRLAGNRSHLVLVGGTVFTAFLLLAAIAGNVFAITLNTSDVFRVGPQTALIAILLLDVAYAAEIAAMAGAAVLLFAVWRVARESRAVPGWLGWFGFVVAVLSLAGPFSAWATPLLLGLWIVAAGVVLILNARVAQRDEGPEPATARGTA</sequence>
<evidence type="ECO:0008006" key="4">
    <source>
        <dbReference type="Google" id="ProtNLM"/>
    </source>
</evidence>
<name>A0A1E5PA41_9ACTN</name>
<dbReference type="AlphaFoldDB" id="A0A1E5PA41"/>
<evidence type="ECO:0000313" key="2">
    <source>
        <dbReference type="EMBL" id="OEJ26355.1"/>
    </source>
</evidence>
<feature type="transmembrane region" description="Helical" evidence="1">
    <location>
        <begin position="111"/>
        <end position="137"/>
    </location>
</feature>
<dbReference type="EMBL" id="MEHJ01000001">
    <property type="protein sequence ID" value="OEJ26355.1"/>
    <property type="molecule type" value="Genomic_DNA"/>
</dbReference>
<proteinExistence type="predicted"/>
<gene>
    <name evidence="2" type="ORF">AS594_19530</name>
</gene>
<keyword evidence="3" id="KW-1185">Reference proteome</keyword>
<feature type="transmembrane region" description="Helical" evidence="1">
    <location>
        <begin position="191"/>
        <end position="209"/>
    </location>
</feature>
<dbReference type="Proteomes" id="UP000095759">
    <property type="component" value="Unassembled WGS sequence"/>
</dbReference>
<keyword evidence="1" id="KW-0472">Membrane</keyword>
<feature type="transmembrane region" description="Helical" evidence="1">
    <location>
        <begin position="32"/>
        <end position="52"/>
    </location>
</feature>
<evidence type="ECO:0000313" key="3">
    <source>
        <dbReference type="Proteomes" id="UP000095759"/>
    </source>
</evidence>
<keyword evidence="1" id="KW-0812">Transmembrane</keyword>
<feature type="transmembrane region" description="Helical" evidence="1">
    <location>
        <begin position="78"/>
        <end position="99"/>
    </location>
</feature>
<feature type="transmembrane region" description="Helical" evidence="1">
    <location>
        <begin position="215"/>
        <end position="232"/>
    </location>
</feature>